<dbReference type="Pfam" id="PF15648">
    <property type="entry name" value="Tox-REase-5"/>
    <property type="match status" value="1"/>
</dbReference>
<comment type="caution">
    <text evidence="2">The sequence shown here is derived from an EMBL/GenBank/DDBJ whole genome shotgun (WGS) entry which is preliminary data.</text>
</comment>
<dbReference type="InterPro" id="IPR028904">
    <property type="entry name" value="Tox-REase-5_dom"/>
</dbReference>
<feature type="domain" description="Tox-REase-5" evidence="1">
    <location>
        <begin position="191"/>
        <end position="273"/>
    </location>
</feature>
<keyword evidence="3" id="KW-1185">Reference proteome</keyword>
<name>A0A8J7IH08_9FLAO</name>
<evidence type="ECO:0000259" key="1">
    <source>
        <dbReference type="Pfam" id="PF15648"/>
    </source>
</evidence>
<protein>
    <recommendedName>
        <fullName evidence="1">Tox-REase-5 domain-containing protein</fullName>
    </recommendedName>
</protein>
<dbReference type="Proteomes" id="UP000610931">
    <property type="component" value="Unassembled WGS sequence"/>
</dbReference>
<accession>A0A8J7IH08</accession>
<evidence type="ECO:0000313" key="3">
    <source>
        <dbReference type="Proteomes" id="UP000610931"/>
    </source>
</evidence>
<organism evidence="2 3">
    <name type="scientific">Snuella sedimenti</name>
    <dbReference type="NCBI Taxonomy" id="2798802"/>
    <lineage>
        <taxon>Bacteria</taxon>
        <taxon>Pseudomonadati</taxon>
        <taxon>Bacteroidota</taxon>
        <taxon>Flavobacteriia</taxon>
        <taxon>Flavobacteriales</taxon>
        <taxon>Flavobacteriaceae</taxon>
        <taxon>Snuella</taxon>
    </lineage>
</organism>
<dbReference type="EMBL" id="JAELVQ010000054">
    <property type="protein sequence ID" value="MBJ6369887.1"/>
    <property type="molecule type" value="Genomic_DNA"/>
</dbReference>
<reference evidence="2" key="1">
    <citation type="submission" date="2020-12" db="EMBL/GenBank/DDBJ databases">
        <title>Snuella sp. nov., isolated from sediment in Incheon.</title>
        <authorList>
            <person name="Kim W."/>
        </authorList>
    </citation>
    <scope>NUCLEOTIDE SEQUENCE</scope>
    <source>
        <strain evidence="2">CAU 1569</strain>
    </source>
</reference>
<dbReference type="AlphaFoldDB" id="A0A8J7IH08"/>
<proteinExistence type="predicted"/>
<sequence>MHDPRIGRFFAVDPLTKKYPYLTPYQFSSNQPIHARELEGLESEYELGGADGAMMTAEIIGGAWAGFNNLFLQTTLFPGSNMEGGMIRSYLSRHGAEVPEGVSDRWLQDNLKYRWDYFTKVVEPREGALGEALNFVGDIINIVGVAPGKGEVVTLVKAPVVLNSVSKTVKRHGNFWKRNFKDLSKMQERAWYKYQNQINGKGGDNEFRVSWGKNKVDFDGFKNGILLEAKGYYQWLIKSGMVGSYQIYSGMMKQFKRQVEAADGIKLEWHFAEESTMKEFKRYLKRNNEDIPDNVEFIYTPAKK</sequence>
<evidence type="ECO:0000313" key="2">
    <source>
        <dbReference type="EMBL" id="MBJ6369887.1"/>
    </source>
</evidence>
<gene>
    <name evidence="2" type="ORF">JF259_17530</name>
</gene>